<dbReference type="InterPro" id="IPR023213">
    <property type="entry name" value="CAT-like_dom_sf"/>
</dbReference>
<protein>
    <submittedName>
        <fullName evidence="2">Uncharacterized protein</fullName>
    </submittedName>
</protein>
<accession>A0A022Q936</accession>
<proteinExistence type="inferred from homology"/>
<comment type="similarity">
    <text evidence="1">Belongs to the plant acyltransferase family.</text>
</comment>
<dbReference type="PANTHER" id="PTHR31642">
    <property type="entry name" value="TRICHOTHECENE 3-O-ACETYLTRANSFERASE"/>
    <property type="match status" value="1"/>
</dbReference>
<dbReference type="KEGG" id="egt:105972757"/>
<dbReference type="OMA" id="DISTIQY"/>
<evidence type="ECO:0000256" key="1">
    <source>
        <dbReference type="ARBA" id="ARBA00009861"/>
    </source>
</evidence>
<dbReference type="Gene3D" id="3.30.559.10">
    <property type="entry name" value="Chloramphenicol acetyltransferase-like domain"/>
    <property type="match status" value="2"/>
</dbReference>
<dbReference type="GO" id="GO:0016747">
    <property type="term" value="F:acyltransferase activity, transferring groups other than amino-acyl groups"/>
    <property type="evidence" value="ECO:0000318"/>
    <property type="project" value="GO_Central"/>
</dbReference>
<organism evidence="2 3">
    <name type="scientific">Erythranthe guttata</name>
    <name type="common">Yellow monkey flower</name>
    <name type="synonym">Mimulus guttatus</name>
    <dbReference type="NCBI Taxonomy" id="4155"/>
    <lineage>
        <taxon>Eukaryota</taxon>
        <taxon>Viridiplantae</taxon>
        <taxon>Streptophyta</taxon>
        <taxon>Embryophyta</taxon>
        <taxon>Tracheophyta</taxon>
        <taxon>Spermatophyta</taxon>
        <taxon>Magnoliopsida</taxon>
        <taxon>eudicotyledons</taxon>
        <taxon>Gunneridae</taxon>
        <taxon>Pentapetalae</taxon>
        <taxon>asterids</taxon>
        <taxon>lamiids</taxon>
        <taxon>Lamiales</taxon>
        <taxon>Phrymaceae</taxon>
        <taxon>Erythranthe</taxon>
    </lineage>
</organism>
<evidence type="ECO:0000313" key="3">
    <source>
        <dbReference type="Proteomes" id="UP000030748"/>
    </source>
</evidence>
<sequence length="447" mass="49791">MASVLSSPSLQDLKVRVEEPIILVSPNEKTERRSIFLSNIDQMHNYYVCTAHFFNGNADFPPAVVAERLKMGLEKVLVPYDFAAGRLKTNELDSTDRRLEIDCTAAGVGFVVASSEYSLHDLGDDFVFSNLGFHYLALDNLWPGDDEDRPLCIFQVTSFKCGGFAIGFVWNHVLFDGMGAGKFMANLATQAFVDEKPPEAIPCNDRHLLAARSPPVVAFKHPEFSKKPDNYDGDGGLVGDSLDSKIFKLNPSAVNYLKDKANNGTRTEGKITTYNVVAALIWRCKALSSNCMDRERVSTLLTSIDIRQRLNPPLPASYCGNAVLFAPASAECKHLENWPFLELVKVVSDGIKGFNDEYARSMIDLLGINRGKVQPYIEYNVSSWMKLGFDEVVYPWGKPICFGPLRTVTETCFLFPGVVDGDVNALVSLPTVEMERFQAYFLDFFHP</sequence>
<dbReference type="STRING" id="4155.A0A022Q936"/>
<dbReference type="AlphaFoldDB" id="A0A022Q936"/>
<dbReference type="eggNOG" id="ENOG502QT8C">
    <property type="taxonomic scope" value="Eukaryota"/>
</dbReference>
<dbReference type="Pfam" id="PF02458">
    <property type="entry name" value="Transferase"/>
    <property type="match status" value="1"/>
</dbReference>
<reference evidence="2 3" key="1">
    <citation type="journal article" date="2013" name="Proc. Natl. Acad. Sci. U.S.A.">
        <title>Fine-scale variation in meiotic recombination in Mimulus inferred from population shotgun sequencing.</title>
        <authorList>
            <person name="Hellsten U."/>
            <person name="Wright K.M."/>
            <person name="Jenkins J."/>
            <person name="Shu S."/>
            <person name="Yuan Y."/>
            <person name="Wessler S.R."/>
            <person name="Schmutz J."/>
            <person name="Willis J.H."/>
            <person name="Rokhsar D.S."/>
        </authorList>
    </citation>
    <scope>NUCLEOTIDE SEQUENCE [LARGE SCALE GENOMIC DNA]</scope>
    <source>
        <strain evidence="3">cv. DUN x IM62</strain>
    </source>
</reference>
<dbReference type="PhylomeDB" id="A0A022Q936"/>
<evidence type="ECO:0000313" key="2">
    <source>
        <dbReference type="EMBL" id="EYU24129.1"/>
    </source>
</evidence>
<dbReference type="InterPro" id="IPR050317">
    <property type="entry name" value="Plant_Fungal_Acyltransferase"/>
</dbReference>
<name>A0A022Q936_ERYGU</name>
<gene>
    <name evidence="2" type="ORF">MIMGU_mgv1a020263mg</name>
</gene>
<dbReference type="EMBL" id="KI632139">
    <property type="protein sequence ID" value="EYU24129.1"/>
    <property type="molecule type" value="Genomic_DNA"/>
</dbReference>
<dbReference type="Proteomes" id="UP000030748">
    <property type="component" value="Unassembled WGS sequence"/>
</dbReference>
<dbReference type="OrthoDB" id="671439at2759"/>
<dbReference type="PANTHER" id="PTHR31642:SF189">
    <property type="entry name" value="ACYLTRANSFERASE GLAUCE"/>
    <property type="match status" value="1"/>
</dbReference>
<keyword evidence="3" id="KW-1185">Reference proteome</keyword>